<comment type="similarity">
    <text evidence="1">Belongs to the short-chain dehydrogenases/reductases (SDR) family.</text>
</comment>
<sequence>MTQQKKTIIVTGASQGIGAGVANAFLARGYNVVATSRNVSKSSDLQASANLAVVDGDIGDAAVAAKVVETAVQRFGGVDGLVNNAGIFIAKPFTDYTSEDFHNLVHTNLEGYLYVTQYALKQMLAQKRGGSVVGITTTLLTNPVAGLPVGVAMMTKGGMAGASINLATEYAKDHIRFNLVAPGAVDTPLHKDTPRDFMKSLSPMGTIATTQQIADAVLYLTEATQVTGETLNVGGGAQHGRW</sequence>
<evidence type="ECO:0000313" key="3">
    <source>
        <dbReference type="EMBL" id="GGC90775.1"/>
    </source>
</evidence>
<proteinExistence type="inferred from homology"/>
<dbReference type="RefSeq" id="WP_188568145.1">
    <property type="nucleotide sequence ID" value="NZ_BMED01000005.1"/>
</dbReference>
<dbReference type="EMBL" id="BMED01000005">
    <property type="protein sequence ID" value="GGC90775.1"/>
    <property type="molecule type" value="Genomic_DNA"/>
</dbReference>
<dbReference type="GO" id="GO:0016491">
    <property type="term" value="F:oxidoreductase activity"/>
    <property type="evidence" value="ECO:0007669"/>
    <property type="project" value="UniProtKB-KW"/>
</dbReference>
<organism evidence="3 4">
    <name type="scientific">Undibacterium terreum</name>
    <dbReference type="NCBI Taxonomy" id="1224302"/>
    <lineage>
        <taxon>Bacteria</taxon>
        <taxon>Pseudomonadati</taxon>
        <taxon>Pseudomonadota</taxon>
        <taxon>Betaproteobacteria</taxon>
        <taxon>Burkholderiales</taxon>
        <taxon>Oxalobacteraceae</taxon>
        <taxon>Undibacterium</taxon>
    </lineage>
</organism>
<dbReference type="PANTHER" id="PTHR43639:SF1">
    <property type="entry name" value="SHORT-CHAIN DEHYDROGENASE_REDUCTASE FAMILY PROTEIN"/>
    <property type="match status" value="1"/>
</dbReference>
<dbReference type="Proteomes" id="UP000637423">
    <property type="component" value="Unassembled WGS sequence"/>
</dbReference>
<accession>A0A916UW31</accession>
<comment type="caution">
    <text evidence="3">The sequence shown here is derived from an EMBL/GenBank/DDBJ whole genome shotgun (WGS) entry which is preliminary data.</text>
</comment>
<keyword evidence="2" id="KW-0560">Oxidoreductase</keyword>
<protein>
    <submittedName>
        <fullName evidence="3">3-oxoacyl-ACP reductase</fullName>
    </submittedName>
</protein>
<evidence type="ECO:0000256" key="1">
    <source>
        <dbReference type="ARBA" id="ARBA00006484"/>
    </source>
</evidence>
<keyword evidence="4" id="KW-1185">Reference proteome</keyword>
<reference evidence="3" key="2">
    <citation type="submission" date="2020-09" db="EMBL/GenBank/DDBJ databases">
        <authorList>
            <person name="Sun Q."/>
            <person name="Zhou Y."/>
        </authorList>
    </citation>
    <scope>NUCLEOTIDE SEQUENCE</scope>
    <source>
        <strain evidence="3">CGMCC 1.10998</strain>
    </source>
</reference>
<evidence type="ECO:0000313" key="4">
    <source>
        <dbReference type="Proteomes" id="UP000637423"/>
    </source>
</evidence>
<name>A0A916UW31_9BURK</name>
<dbReference type="FunFam" id="3.40.50.720:FF:000084">
    <property type="entry name" value="Short-chain dehydrogenase reductase"/>
    <property type="match status" value="1"/>
</dbReference>
<dbReference type="AlphaFoldDB" id="A0A916UW31"/>
<dbReference type="InterPro" id="IPR002347">
    <property type="entry name" value="SDR_fam"/>
</dbReference>
<gene>
    <name evidence="3" type="ORF">GCM10011396_42540</name>
</gene>
<dbReference type="CDD" id="cd05233">
    <property type="entry name" value="SDR_c"/>
    <property type="match status" value="1"/>
</dbReference>
<dbReference type="Pfam" id="PF13561">
    <property type="entry name" value="adh_short_C2"/>
    <property type="match status" value="1"/>
</dbReference>
<dbReference type="PRINTS" id="PR00081">
    <property type="entry name" value="GDHRDH"/>
</dbReference>
<dbReference type="InterPro" id="IPR036291">
    <property type="entry name" value="NAD(P)-bd_dom_sf"/>
</dbReference>
<evidence type="ECO:0000256" key="2">
    <source>
        <dbReference type="ARBA" id="ARBA00023002"/>
    </source>
</evidence>
<reference evidence="3" key="1">
    <citation type="journal article" date="2014" name="Int. J. Syst. Evol. Microbiol.">
        <title>Complete genome sequence of Corynebacterium casei LMG S-19264T (=DSM 44701T), isolated from a smear-ripened cheese.</title>
        <authorList>
            <consortium name="US DOE Joint Genome Institute (JGI-PGF)"/>
            <person name="Walter F."/>
            <person name="Albersmeier A."/>
            <person name="Kalinowski J."/>
            <person name="Ruckert C."/>
        </authorList>
    </citation>
    <scope>NUCLEOTIDE SEQUENCE</scope>
    <source>
        <strain evidence="3">CGMCC 1.10998</strain>
    </source>
</reference>
<dbReference type="Gene3D" id="3.40.50.720">
    <property type="entry name" value="NAD(P)-binding Rossmann-like Domain"/>
    <property type="match status" value="1"/>
</dbReference>
<dbReference type="PANTHER" id="PTHR43639">
    <property type="entry name" value="OXIDOREDUCTASE, SHORT-CHAIN DEHYDROGENASE/REDUCTASE FAMILY (AFU_ORTHOLOGUE AFUA_5G02870)"/>
    <property type="match status" value="1"/>
</dbReference>
<dbReference type="SUPFAM" id="SSF51735">
    <property type="entry name" value="NAD(P)-binding Rossmann-fold domains"/>
    <property type="match status" value="1"/>
</dbReference>